<keyword evidence="4" id="KW-0997">Cell inner membrane</keyword>
<dbReference type="InterPro" id="IPR003004">
    <property type="entry name" value="GspF/PilC"/>
</dbReference>
<gene>
    <name evidence="10" type="primary">gspF_2</name>
    <name evidence="10" type="ORF">GALL_44180</name>
</gene>
<feature type="transmembrane region" description="Helical" evidence="8">
    <location>
        <begin position="215"/>
        <end position="236"/>
    </location>
</feature>
<accession>A0A1J5TRJ2</accession>
<proteinExistence type="inferred from homology"/>
<dbReference type="PANTHER" id="PTHR30012">
    <property type="entry name" value="GENERAL SECRETION PATHWAY PROTEIN"/>
    <property type="match status" value="1"/>
</dbReference>
<feature type="transmembrane region" description="Helical" evidence="8">
    <location>
        <begin position="364"/>
        <end position="386"/>
    </location>
</feature>
<keyword evidence="3" id="KW-1003">Cell membrane</keyword>
<keyword evidence="7 8" id="KW-0472">Membrane</keyword>
<dbReference type="PRINTS" id="PR00812">
    <property type="entry name" value="BCTERIALGSPF"/>
</dbReference>
<dbReference type="InterPro" id="IPR042094">
    <property type="entry name" value="T2SS_GspF_sf"/>
</dbReference>
<protein>
    <submittedName>
        <fullName evidence="10">Putative type II secretion system protein F</fullName>
    </submittedName>
</protein>
<feature type="domain" description="Type II secretion system protein GspF" evidence="9">
    <location>
        <begin position="63"/>
        <end position="186"/>
    </location>
</feature>
<evidence type="ECO:0000256" key="7">
    <source>
        <dbReference type="ARBA" id="ARBA00023136"/>
    </source>
</evidence>
<keyword evidence="5 8" id="KW-0812">Transmembrane</keyword>
<evidence type="ECO:0000313" key="10">
    <source>
        <dbReference type="EMBL" id="OIR14614.1"/>
    </source>
</evidence>
<comment type="caution">
    <text evidence="10">The sequence shown here is derived from an EMBL/GenBank/DDBJ whole genome shotgun (WGS) entry which is preliminary data.</text>
</comment>
<evidence type="ECO:0000256" key="3">
    <source>
        <dbReference type="ARBA" id="ARBA00022475"/>
    </source>
</evidence>
<evidence type="ECO:0000256" key="8">
    <source>
        <dbReference type="SAM" id="Phobius"/>
    </source>
</evidence>
<evidence type="ECO:0000256" key="1">
    <source>
        <dbReference type="ARBA" id="ARBA00004429"/>
    </source>
</evidence>
<dbReference type="Gene3D" id="1.20.81.30">
    <property type="entry name" value="Type II secretion system (T2SS), domain F"/>
    <property type="match status" value="2"/>
</dbReference>
<dbReference type="EMBL" id="MLJW01000011">
    <property type="protein sequence ID" value="OIR14614.1"/>
    <property type="molecule type" value="Genomic_DNA"/>
</dbReference>
<dbReference type="PANTHER" id="PTHR30012:SF7">
    <property type="entry name" value="PROTEIN TRANSPORT PROTEIN HOFC HOMOLOG"/>
    <property type="match status" value="1"/>
</dbReference>
<feature type="transmembrane region" description="Helical" evidence="8">
    <location>
        <begin position="159"/>
        <end position="184"/>
    </location>
</feature>
<feature type="domain" description="Type II secretion system protein GspF" evidence="9">
    <location>
        <begin position="266"/>
        <end position="387"/>
    </location>
</feature>
<name>A0A1J5TRJ2_9ZZZZ</name>
<evidence type="ECO:0000256" key="2">
    <source>
        <dbReference type="ARBA" id="ARBA00005745"/>
    </source>
</evidence>
<dbReference type="Pfam" id="PF00482">
    <property type="entry name" value="T2SSF"/>
    <property type="match status" value="2"/>
</dbReference>
<comment type="similarity">
    <text evidence="2">Belongs to the GSP F family.</text>
</comment>
<evidence type="ECO:0000256" key="5">
    <source>
        <dbReference type="ARBA" id="ARBA00022692"/>
    </source>
</evidence>
<dbReference type="GO" id="GO:0015628">
    <property type="term" value="P:protein secretion by the type II secretion system"/>
    <property type="evidence" value="ECO:0007669"/>
    <property type="project" value="TreeGrafter"/>
</dbReference>
<dbReference type="InterPro" id="IPR018076">
    <property type="entry name" value="T2SS_GspF_dom"/>
</dbReference>
<evidence type="ECO:0000256" key="6">
    <source>
        <dbReference type="ARBA" id="ARBA00022989"/>
    </source>
</evidence>
<comment type="subcellular location">
    <subcellularLocation>
        <location evidence="1">Cell inner membrane</location>
        <topology evidence="1">Multi-pass membrane protein</topology>
    </subcellularLocation>
</comment>
<dbReference type="AlphaFoldDB" id="A0A1J5TRJ2"/>
<evidence type="ECO:0000259" key="9">
    <source>
        <dbReference type="Pfam" id="PF00482"/>
    </source>
</evidence>
<organism evidence="10">
    <name type="scientific">mine drainage metagenome</name>
    <dbReference type="NCBI Taxonomy" id="410659"/>
    <lineage>
        <taxon>unclassified sequences</taxon>
        <taxon>metagenomes</taxon>
        <taxon>ecological metagenomes</taxon>
    </lineage>
</organism>
<sequence length="396" mass="44611">MHFEVKAVRAGSDVIAMSFEAADVNDAAVQAQAQGYDVLSVKARQRWLKWPQAGGARFSLMLFSQELRALLDAGLTQVEALETMVEKERHPQNRNILQRVIESLYEGHALSHALQLFPEIFPPLYIATIHASEKTGDLDESLARYIDYQSRMDIVRKKIVSASIYPMLLLGAGALVTLFLMFYVVPRFSRVYEDIGSELPFFSRMLMQWGQMLEVHRTLAMAVIAGSAAGAGFLVTRQGFRQWVMRALWRIPAVGERIRVYQLARFYRTLGMLLRGGIPIVSALEMVSGLLEPALRGRLAQASDCIREGQPISYAMETYGLTTAVALRLLRVGEHTGGMGEMTERIANFYDEEMARWVDWFTRLFEPLLMAFIGLVIGVIVILMYFPIFELAGSIQ</sequence>
<evidence type="ECO:0000256" key="4">
    <source>
        <dbReference type="ARBA" id="ARBA00022519"/>
    </source>
</evidence>
<dbReference type="GO" id="GO:0005886">
    <property type="term" value="C:plasma membrane"/>
    <property type="evidence" value="ECO:0007669"/>
    <property type="project" value="UniProtKB-SubCell"/>
</dbReference>
<reference evidence="10" key="1">
    <citation type="submission" date="2016-10" db="EMBL/GenBank/DDBJ databases">
        <title>Sequence of Gallionella enrichment culture.</title>
        <authorList>
            <person name="Poehlein A."/>
            <person name="Muehling M."/>
            <person name="Daniel R."/>
        </authorList>
    </citation>
    <scope>NUCLEOTIDE SEQUENCE</scope>
</reference>
<keyword evidence="6 8" id="KW-1133">Transmembrane helix</keyword>